<accession>A0A1I8G210</accession>
<keyword evidence="7" id="KW-1185">Reference proteome</keyword>
<feature type="compositionally biased region" description="Low complexity" evidence="4">
    <location>
        <begin position="808"/>
        <end position="832"/>
    </location>
</feature>
<feature type="compositionally biased region" description="Polar residues" evidence="4">
    <location>
        <begin position="833"/>
        <end position="852"/>
    </location>
</feature>
<evidence type="ECO:0000259" key="6">
    <source>
        <dbReference type="PROSITE" id="PS01180"/>
    </source>
</evidence>
<evidence type="ECO:0000256" key="4">
    <source>
        <dbReference type="SAM" id="MobiDB-lite"/>
    </source>
</evidence>
<dbReference type="WBParaSite" id="maker-uti_cns_0000546-snap-gene-1.20-mRNA-1">
    <property type="protein sequence ID" value="maker-uti_cns_0000546-snap-gene-1.20-mRNA-1"/>
    <property type="gene ID" value="maker-uti_cns_0000546-snap-gene-1.20"/>
</dbReference>
<evidence type="ECO:0000256" key="2">
    <source>
        <dbReference type="ARBA" id="ARBA00023157"/>
    </source>
</evidence>
<proteinExistence type="predicted"/>
<feature type="region of interest" description="Disordered" evidence="4">
    <location>
        <begin position="807"/>
        <end position="852"/>
    </location>
</feature>
<feature type="signal peptide" evidence="5">
    <location>
        <begin position="1"/>
        <end position="23"/>
    </location>
</feature>
<feature type="domain" description="CUB" evidence="6">
    <location>
        <begin position="387"/>
        <end position="498"/>
    </location>
</feature>
<dbReference type="Gene3D" id="2.60.120.290">
    <property type="entry name" value="Spermadhesin, CUB domain"/>
    <property type="match status" value="6"/>
</dbReference>
<evidence type="ECO:0000256" key="3">
    <source>
        <dbReference type="PROSITE-ProRule" id="PRU00059"/>
    </source>
</evidence>
<feature type="domain" description="CUB" evidence="6">
    <location>
        <begin position="271"/>
        <end position="383"/>
    </location>
</feature>
<organism evidence="7 8">
    <name type="scientific">Macrostomum lignano</name>
    <dbReference type="NCBI Taxonomy" id="282301"/>
    <lineage>
        <taxon>Eukaryota</taxon>
        <taxon>Metazoa</taxon>
        <taxon>Spiralia</taxon>
        <taxon>Lophotrochozoa</taxon>
        <taxon>Platyhelminthes</taxon>
        <taxon>Rhabditophora</taxon>
        <taxon>Macrostomorpha</taxon>
        <taxon>Macrostomida</taxon>
        <taxon>Macrostomidae</taxon>
        <taxon>Macrostomum</taxon>
    </lineage>
</organism>
<dbReference type="Proteomes" id="UP000095280">
    <property type="component" value="Unplaced"/>
</dbReference>
<dbReference type="AlphaFoldDB" id="A0A1I8G210"/>
<dbReference type="CDD" id="cd00041">
    <property type="entry name" value="CUB"/>
    <property type="match status" value="3"/>
</dbReference>
<evidence type="ECO:0000256" key="5">
    <source>
        <dbReference type="SAM" id="SignalP"/>
    </source>
</evidence>
<dbReference type="InterPro" id="IPR035914">
    <property type="entry name" value="Sperma_CUB_dom_sf"/>
</dbReference>
<dbReference type="SUPFAM" id="SSF49854">
    <property type="entry name" value="Spermadhesin, CUB domain"/>
    <property type="match status" value="6"/>
</dbReference>
<dbReference type="InterPro" id="IPR000859">
    <property type="entry name" value="CUB_dom"/>
</dbReference>
<evidence type="ECO:0000313" key="8">
    <source>
        <dbReference type="WBParaSite" id="maker-uti_cns_0000546-snap-gene-1.20-mRNA-1"/>
    </source>
</evidence>
<feature type="chain" id="PRO_5009319024" evidence="5">
    <location>
        <begin position="24"/>
        <end position="852"/>
    </location>
</feature>
<sequence length="852" mass="92584">RKTTLAAWLRCLCLVDLSAKVRQSNCLGGLQRLSAEAGGEIASHSGVGTTNYSSNSQCYWQLDVPPGKRVIVWFTYMDLESPNDRVTLYDGLTTSSEIAVVSATDSVGYESPKFVSSANILTVNFYSNSQYVRKGFRLEYKATVSANSSACGPVTFDDASNSSGMIVSHPGYDQHSLYSASMSCSWTLPSVSGKFYQLYVGNVSLGNGDCLSVYQGTASVTGGSSNVNLCGWKAVTGMALQVDGNFIIRFSSNGAYESTGFQIKFELVNYCPDNRNLTNSTGEVVSHSGVGEYYYWNNAQCVWYITAPPGQQVWFWFSYFNLGYNDYVSARNMGESSSTISTLSRGYSPSPSGFQSATRAVSVTFTTNSRDSGLGFRLHYNFTQLYCYGFENVTATKTGSQIRSHYGVGSRYYLNNMSCYWHIRVPVGQRIAFRFTYFNTRTNDRVTVFDGSNGSAVLLSTSGSFNGAIISSANTATVWFNTDSVNRGYGFAVWLQEIDNTANNTCGTISYANSSNVSGVIESHKGYNATSMSAYAPNLACLWTLPKRPGFYIYLFIETYGIGMGDCLKMVTKFFSTAICQGTELLTNDTGELASHSSAGIMGFLINSDCYWVIRVSPSKRVVARFTFFNITSRYESVTLYDGAYGSTVLATLSSSFSDTTRDFITTENVLTFKDDMLCKFTSVCEKYKLITGGSGEISSHQDAGALPYISGVSCKWQFVGKPGIQISANLIYLNLTSNYDSIAFYKGSDDITLVTIRGGASTWPKKFVTLSNILTVVFITGNVAGNNTNGLGFRLQYSVGDSVEPATTSSKQTSSSTARAVVSSPSSPATTKIVSDTSFAPESTTTGKLSQ</sequence>
<feature type="domain" description="CUB" evidence="6">
    <location>
        <begin position="26"/>
        <end position="143"/>
    </location>
</feature>
<comment type="caution">
    <text evidence="3">Lacks conserved residue(s) required for the propagation of feature annotation.</text>
</comment>
<feature type="domain" description="CUB" evidence="6">
    <location>
        <begin position="151"/>
        <end position="268"/>
    </location>
</feature>
<name>A0A1I8G210_9PLAT</name>
<protein>
    <submittedName>
        <fullName evidence="8">CUB domain-containing protein</fullName>
    </submittedName>
</protein>
<reference evidence="8" key="1">
    <citation type="submission" date="2016-11" db="UniProtKB">
        <authorList>
            <consortium name="WormBaseParasite"/>
        </authorList>
    </citation>
    <scope>IDENTIFICATION</scope>
</reference>
<keyword evidence="1" id="KW-0677">Repeat</keyword>
<keyword evidence="5" id="KW-0732">Signal</keyword>
<dbReference type="SMART" id="SM00042">
    <property type="entry name" value="CUB"/>
    <property type="match status" value="6"/>
</dbReference>
<keyword evidence="2" id="KW-1015">Disulfide bond</keyword>
<dbReference type="PANTHER" id="PTHR24251">
    <property type="entry name" value="OVOCHYMASE-RELATED"/>
    <property type="match status" value="1"/>
</dbReference>
<evidence type="ECO:0000313" key="7">
    <source>
        <dbReference type="Proteomes" id="UP000095280"/>
    </source>
</evidence>
<dbReference type="Pfam" id="PF00431">
    <property type="entry name" value="CUB"/>
    <property type="match status" value="5"/>
</dbReference>
<evidence type="ECO:0000256" key="1">
    <source>
        <dbReference type="ARBA" id="ARBA00022737"/>
    </source>
</evidence>
<dbReference type="PROSITE" id="PS01180">
    <property type="entry name" value="CUB"/>
    <property type="match status" value="4"/>
</dbReference>